<feature type="domain" description="mRNA capping enzyme adenylation" evidence="12">
    <location>
        <begin position="608"/>
        <end position="800"/>
    </location>
</feature>
<dbReference type="InterPro" id="IPR012340">
    <property type="entry name" value="NA-bd_OB-fold"/>
</dbReference>
<dbReference type="PANTHER" id="PTHR10367:SF17">
    <property type="entry name" value="MRNA-CAPPING ENZYME"/>
    <property type="match status" value="1"/>
</dbReference>
<evidence type="ECO:0000256" key="10">
    <source>
        <dbReference type="ARBA" id="ARBA00044624"/>
    </source>
</evidence>
<dbReference type="EC" id="2.7.7.50" evidence="2"/>
<dbReference type="Pfam" id="PF01331">
    <property type="entry name" value="mRNA_cap_enzyme"/>
    <property type="match status" value="1"/>
</dbReference>
<dbReference type="AlphaFoldDB" id="A0AA88L7S0"/>
<dbReference type="InterPro" id="IPR013846">
    <property type="entry name" value="mRNA_cap_enzyme_C"/>
</dbReference>
<dbReference type="Proteomes" id="UP001187531">
    <property type="component" value="Unassembled WGS sequence"/>
</dbReference>
<evidence type="ECO:0000256" key="4">
    <source>
        <dbReference type="ARBA" id="ARBA00022679"/>
    </source>
</evidence>
<feature type="region of interest" description="Disordered" evidence="11">
    <location>
        <begin position="1"/>
        <end position="47"/>
    </location>
</feature>
<evidence type="ECO:0000256" key="5">
    <source>
        <dbReference type="ARBA" id="ARBA00022695"/>
    </source>
</evidence>
<evidence type="ECO:0000256" key="8">
    <source>
        <dbReference type="ARBA" id="ARBA00023134"/>
    </source>
</evidence>
<dbReference type="EMBL" id="JAVRJZ010000006">
    <property type="protein sequence ID" value="KAK2721528.1"/>
    <property type="molecule type" value="Genomic_DNA"/>
</dbReference>
<evidence type="ECO:0000256" key="7">
    <source>
        <dbReference type="ARBA" id="ARBA00023042"/>
    </source>
</evidence>
<comment type="caution">
    <text evidence="14">The sequence shown here is derived from an EMBL/GenBank/DDBJ whole genome shotgun (WGS) entry which is preliminary data.</text>
</comment>
<dbReference type="GO" id="GO:0005524">
    <property type="term" value="F:ATP binding"/>
    <property type="evidence" value="ECO:0007669"/>
    <property type="project" value="InterPro"/>
</dbReference>
<protein>
    <recommendedName>
        <fullName evidence="2">mRNA guanylyltransferase</fullName>
        <ecNumber evidence="2">2.7.7.50</ecNumber>
    </recommendedName>
</protein>
<evidence type="ECO:0000256" key="11">
    <source>
        <dbReference type="SAM" id="MobiDB-lite"/>
    </source>
</evidence>
<accession>A0AA88L7S0</accession>
<dbReference type="GO" id="GO:0004484">
    <property type="term" value="F:mRNA guanylyltransferase activity"/>
    <property type="evidence" value="ECO:0007669"/>
    <property type="project" value="UniProtKB-EC"/>
</dbReference>
<dbReference type="InterPro" id="IPR001339">
    <property type="entry name" value="mRNA_cap_enzyme_adenylation"/>
</dbReference>
<evidence type="ECO:0000256" key="1">
    <source>
        <dbReference type="ARBA" id="ARBA00004123"/>
    </source>
</evidence>
<dbReference type="Gene3D" id="2.40.50.140">
    <property type="entry name" value="Nucleic acid-binding proteins"/>
    <property type="match status" value="1"/>
</dbReference>
<gene>
    <name evidence="14" type="ORF">QYM36_003724</name>
</gene>
<keyword evidence="7" id="KW-0506">mRNA capping</keyword>
<feature type="region of interest" description="Disordered" evidence="11">
    <location>
        <begin position="515"/>
        <end position="535"/>
    </location>
</feature>
<dbReference type="GO" id="GO:0005525">
    <property type="term" value="F:GTP binding"/>
    <property type="evidence" value="ECO:0007669"/>
    <property type="project" value="UniProtKB-KW"/>
</dbReference>
<dbReference type="SUPFAM" id="SSF50249">
    <property type="entry name" value="Nucleic acid-binding proteins"/>
    <property type="match status" value="1"/>
</dbReference>
<feature type="compositionally biased region" description="Polar residues" evidence="11">
    <location>
        <begin position="76"/>
        <end position="86"/>
    </location>
</feature>
<evidence type="ECO:0000259" key="13">
    <source>
        <dbReference type="Pfam" id="PF03919"/>
    </source>
</evidence>
<feature type="compositionally biased region" description="Basic and acidic residues" evidence="11">
    <location>
        <begin position="516"/>
        <end position="526"/>
    </location>
</feature>
<dbReference type="Gene3D" id="3.10.20.90">
    <property type="entry name" value="Phosphatidylinositol 3-kinase Catalytic Subunit, Chain A, domain 1"/>
    <property type="match status" value="1"/>
</dbReference>
<keyword evidence="15" id="KW-1185">Reference proteome</keyword>
<dbReference type="PANTHER" id="PTHR10367">
    <property type="entry name" value="MRNA-CAPPING ENZYME"/>
    <property type="match status" value="1"/>
</dbReference>
<feature type="compositionally biased region" description="Polar residues" evidence="11">
    <location>
        <begin position="30"/>
        <end position="47"/>
    </location>
</feature>
<dbReference type="CDD" id="cd07895">
    <property type="entry name" value="Adenylation_mRNA_capping"/>
    <property type="match status" value="1"/>
</dbReference>
<evidence type="ECO:0000256" key="9">
    <source>
        <dbReference type="ARBA" id="ARBA00023242"/>
    </source>
</evidence>
<proteinExistence type="predicted"/>
<reference evidence="14" key="1">
    <citation type="submission" date="2023-07" db="EMBL/GenBank/DDBJ databases">
        <title>Chromosome-level genome assembly of Artemia franciscana.</title>
        <authorList>
            <person name="Jo E."/>
        </authorList>
    </citation>
    <scope>NUCLEOTIDE SEQUENCE</scope>
    <source>
        <tissue evidence="14">Whole body</tissue>
    </source>
</reference>
<dbReference type="GO" id="GO:0005634">
    <property type="term" value="C:nucleus"/>
    <property type="evidence" value="ECO:0007669"/>
    <property type="project" value="UniProtKB-SubCell"/>
</dbReference>
<keyword evidence="3" id="KW-0507">mRNA processing</keyword>
<organism evidence="14 15">
    <name type="scientific">Artemia franciscana</name>
    <name type="common">Brine shrimp</name>
    <name type="synonym">Artemia sanfranciscana</name>
    <dbReference type="NCBI Taxonomy" id="6661"/>
    <lineage>
        <taxon>Eukaryota</taxon>
        <taxon>Metazoa</taxon>
        <taxon>Ecdysozoa</taxon>
        <taxon>Arthropoda</taxon>
        <taxon>Crustacea</taxon>
        <taxon>Branchiopoda</taxon>
        <taxon>Anostraca</taxon>
        <taxon>Artemiidae</taxon>
        <taxon>Artemia</taxon>
    </lineage>
</organism>
<keyword evidence="6" id="KW-0547">Nucleotide-binding</keyword>
<feature type="region of interest" description="Disordered" evidence="11">
    <location>
        <begin position="440"/>
        <end position="480"/>
    </location>
</feature>
<sequence length="916" mass="104009">MNSAKFNMTEKPNLSRVSSEKAEKNKNRTNENSVFTTYNDSNVDGTQLENGRTLADYSVQKKSTLHRMQIKEDPATSKNKTLTAEATSKDTSEGWNDATLKKGSNISPTNRISQNLACLAPSESVKDLEQRNDPGNKAVNAKKGKMFDLSFQNFSESAPVKAEFVSARFLDEPDVNLSKQSRKRLYEEMSDQGSMIVDPKQKIFMNMSFDKSSVPEPVNTGLSDEPSTRNLRLEPQVKPLSDEMNSPGNKAMNPINRNILDSSFENLCESAPVKVECVSAKLLDEPDVNLSKESKKRPSEEMSNPVSMIVNPKQNKFLSLSFDKSSASVPVKAGLRDEPDVNITKIKPSKKSTSEKMSDIENNAMNKKKRKTFDSSPEKLSESAPFKAEFVSDRILDEPDVNLSKQSRKRLHEEMSDQSSMIVDPKQKIFLNMSFDKSSASVPVNDGLSDEPSAKNLRPEPPIKPPSEEMSNPGNKAVNPINRNILDSSFENFSESAPVKVECVSAKLLDEPDVNLSKESKKRPSEDMSDPDSMIVNPKQNKFLNLSFDKSSASVLITGVRDEWEKKPFEPKGVKHVACVVGVEAYNIKKKIAELCGWKKLSTFPGGQPVSLTQDNIEFLKKFKYQVTWRADGTRFMMLIQGEKTYLCDRDYKIYEVSAKFYSNKMCLLKDTLLDGVLVLDKWKNKKSGLEESRYNFLIYDIISYDGKNIGSSPFNIRLDCIQDDIIEPRTRAKKKDLIKTGSESFRITKKEYFKLEDSHKVFRGGSFFKQLTHDTDGLIFQPVDESYKCGQWSKLLKWKQVNTADFRLKIEEVREYGQLPRQYGSLLVSENGEEVNFLQNSVKLERLLIWKNYDGKIIECCFDKGESIWKFVRERFDKSFPNSKQTVESVMHCIKNPVSEEYLKRFIQKTVKVSK</sequence>
<evidence type="ECO:0000256" key="3">
    <source>
        <dbReference type="ARBA" id="ARBA00022664"/>
    </source>
</evidence>
<dbReference type="SUPFAM" id="SSF56091">
    <property type="entry name" value="DNA ligase/mRNA capping enzyme, catalytic domain"/>
    <property type="match status" value="1"/>
</dbReference>
<keyword evidence="9" id="KW-0539">Nucleus</keyword>
<keyword evidence="5" id="KW-0548">Nucleotidyltransferase</keyword>
<keyword evidence="4" id="KW-0808">Transferase</keyword>
<dbReference type="Gene3D" id="3.30.470.30">
    <property type="entry name" value="DNA ligase/mRNA capping enzyme"/>
    <property type="match status" value="1"/>
</dbReference>
<keyword evidence="8" id="KW-0342">GTP-binding</keyword>
<evidence type="ECO:0000313" key="15">
    <source>
        <dbReference type="Proteomes" id="UP001187531"/>
    </source>
</evidence>
<dbReference type="Pfam" id="PF03919">
    <property type="entry name" value="mRNA_cap_C"/>
    <property type="match status" value="1"/>
</dbReference>
<comment type="catalytic activity">
    <reaction evidence="10">
        <text>a 5'-end diphospho-ribonucleoside in mRNA + GTP + H(+) = a 5'-end (5'-triphosphoguanosine)-ribonucleoside in mRNA + diphosphate</text>
        <dbReference type="Rhea" id="RHEA:67012"/>
        <dbReference type="Rhea" id="RHEA-COMP:17165"/>
        <dbReference type="Rhea" id="RHEA-COMP:17166"/>
        <dbReference type="ChEBI" id="CHEBI:15378"/>
        <dbReference type="ChEBI" id="CHEBI:33019"/>
        <dbReference type="ChEBI" id="CHEBI:37565"/>
        <dbReference type="ChEBI" id="CHEBI:167616"/>
        <dbReference type="ChEBI" id="CHEBI:167617"/>
        <dbReference type="EC" id="2.7.7.50"/>
    </reaction>
    <physiologicalReaction direction="left-to-right" evidence="10">
        <dbReference type="Rhea" id="RHEA:67013"/>
    </physiologicalReaction>
</comment>
<evidence type="ECO:0000259" key="12">
    <source>
        <dbReference type="Pfam" id="PF01331"/>
    </source>
</evidence>
<feature type="compositionally biased region" description="Polar residues" evidence="11">
    <location>
        <begin position="1"/>
        <end position="17"/>
    </location>
</feature>
<feature type="domain" description="mRNA capping enzyme C-terminal" evidence="13">
    <location>
        <begin position="803"/>
        <end position="904"/>
    </location>
</feature>
<evidence type="ECO:0000256" key="6">
    <source>
        <dbReference type="ARBA" id="ARBA00022741"/>
    </source>
</evidence>
<feature type="region of interest" description="Disordered" evidence="11">
    <location>
        <begin position="69"/>
        <end position="108"/>
    </location>
</feature>
<dbReference type="GO" id="GO:0006370">
    <property type="term" value="P:7-methylguanosine mRNA capping"/>
    <property type="evidence" value="ECO:0007669"/>
    <property type="project" value="UniProtKB-KW"/>
</dbReference>
<feature type="compositionally biased region" description="Basic and acidic residues" evidence="11">
    <location>
        <begin position="18"/>
        <end position="29"/>
    </location>
</feature>
<evidence type="ECO:0000313" key="14">
    <source>
        <dbReference type="EMBL" id="KAK2721528.1"/>
    </source>
</evidence>
<evidence type="ECO:0000256" key="2">
    <source>
        <dbReference type="ARBA" id="ARBA00012475"/>
    </source>
</evidence>
<dbReference type="InterPro" id="IPR051029">
    <property type="entry name" value="mRNA_Capping_Enz/RNA_Phosphat"/>
</dbReference>
<name>A0AA88L7S0_ARTSF</name>
<comment type="subcellular location">
    <subcellularLocation>
        <location evidence="1">Nucleus</location>
    </subcellularLocation>
</comment>